<dbReference type="Pfam" id="PF12937">
    <property type="entry name" value="F-box-like"/>
    <property type="match status" value="1"/>
</dbReference>
<dbReference type="InterPro" id="IPR036047">
    <property type="entry name" value="F-box-like_dom_sf"/>
</dbReference>
<sequence length="498" mass="55871">MSGHDAAQALSFFHAPRRHDHPIDSATISQLRDEAEQVKKTIHQLETQLQMLADHLEALQDDLSAVVYPINTLPAEVLCHIFAAAVSSSPSIDVNRTLLQITTVCQRWRRTAIADPHLWTRISYSIDEDQRDFLSEHFLRRARALPIVFSIPADDLSGYKLPRCIFDSASQWEEASLSSIKWPFNWATPNSDTPNAQLDFPLLTKFSFDVWSKTDTDENPVFMNAPSLRELSISIHRLVLPLSFPAHQLRKLTILRPATYAEVLALLTHQEALEELSLPALFEETVISDSTLQLPRLSTLSLVAGARTSILDHLRLPALTTLHLSDLESIVVESSIDPCIRRSAATVTSLSLFTPTDYVGFRALSTSYMAHQVKHLTVTAFPMPYDEERKCSATLADLSLLSSLESFTLVIPPPVPAPVNIRPFLDGIAMRAAKMCPDGVQRQIKLARLVIEFAPYGIPHEEDIRALQHLQKTFGVEISMPNGHPMRKSWRKTRVMNT</sequence>
<evidence type="ECO:0000313" key="3">
    <source>
        <dbReference type="EMBL" id="KAF7314893.1"/>
    </source>
</evidence>
<dbReference type="AlphaFoldDB" id="A0A8H6TAF9"/>
<dbReference type="InterPro" id="IPR032675">
    <property type="entry name" value="LRR_dom_sf"/>
</dbReference>
<dbReference type="Gene3D" id="1.20.1280.50">
    <property type="match status" value="1"/>
</dbReference>
<dbReference type="RefSeq" id="XP_037224916.1">
    <property type="nucleotide sequence ID" value="XM_037357006.1"/>
</dbReference>
<evidence type="ECO:0000313" key="4">
    <source>
        <dbReference type="Proteomes" id="UP000636479"/>
    </source>
</evidence>
<dbReference type="InterPro" id="IPR001810">
    <property type="entry name" value="F-box_dom"/>
</dbReference>
<dbReference type="SUPFAM" id="SSF81383">
    <property type="entry name" value="F-box domain"/>
    <property type="match status" value="1"/>
</dbReference>
<reference evidence="3" key="1">
    <citation type="submission" date="2020-05" db="EMBL/GenBank/DDBJ databases">
        <title>Mycena genomes resolve the evolution of fungal bioluminescence.</title>
        <authorList>
            <person name="Tsai I.J."/>
        </authorList>
    </citation>
    <scope>NUCLEOTIDE SEQUENCE</scope>
    <source>
        <strain evidence="3">171206Taipei</strain>
    </source>
</reference>
<dbReference type="Proteomes" id="UP000636479">
    <property type="component" value="Unassembled WGS sequence"/>
</dbReference>
<dbReference type="EMBL" id="JACAZF010000001">
    <property type="protein sequence ID" value="KAF7314893.1"/>
    <property type="molecule type" value="Genomic_DNA"/>
</dbReference>
<evidence type="ECO:0000256" key="1">
    <source>
        <dbReference type="SAM" id="Coils"/>
    </source>
</evidence>
<dbReference type="SUPFAM" id="SSF52047">
    <property type="entry name" value="RNI-like"/>
    <property type="match status" value="1"/>
</dbReference>
<accession>A0A8H6TAF9</accession>
<keyword evidence="1" id="KW-0175">Coiled coil</keyword>
<dbReference type="Gene3D" id="3.80.10.10">
    <property type="entry name" value="Ribonuclease Inhibitor"/>
    <property type="match status" value="1"/>
</dbReference>
<gene>
    <name evidence="3" type="ORF">MIND_00003100</name>
</gene>
<dbReference type="GeneID" id="59339522"/>
<feature type="domain" description="F-box" evidence="2">
    <location>
        <begin position="70"/>
        <end position="123"/>
    </location>
</feature>
<comment type="caution">
    <text evidence="3">The sequence shown here is derived from an EMBL/GenBank/DDBJ whole genome shotgun (WGS) entry which is preliminary data.</text>
</comment>
<dbReference type="OrthoDB" id="2269034at2759"/>
<proteinExistence type="predicted"/>
<name>A0A8H6TAF9_9AGAR</name>
<organism evidence="3 4">
    <name type="scientific">Mycena indigotica</name>
    <dbReference type="NCBI Taxonomy" id="2126181"/>
    <lineage>
        <taxon>Eukaryota</taxon>
        <taxon>Fungi</taxon>
        <taxon>Dikarya</taxon>
        <taxon>Basidiomycota</taxon>
        <taxon>Agaricomycotina</taxon>
        <taxon>Agaricomycetes</taxon>
        <taxon>Agaricomycetidae</taxon>
        <taxon>Agaricales</taxon>
        <taxon>Marasmiineae</taxon>
        <taxon>Mycenaceae</taxon>
        <taxon>Mycena</taxon>
    </lineage>
</organism>
<feature type="coiled-coil region" evidence="1">
    <location>
        <begin position="28"/>
        <end position="62"/>
    </location>
</feature>
<evidence type="ECO:0000259" key="2">
    <source>
        <dbReference type="Pfam" id="PF12937"/>
    </source>
</evidence>
<protein>
    <submittedName>
        <fullName evidence="3">F-box domain-containing protein</fullName>
    </submittedName>
</protein>
<keyword evidence="4" id="KW-1185">Reference proteome</keyword>